<dbReference type="HOGENOM" id="CLU_027239_1_2_6"/>
<dbReference type="SUPFAM" id="SSF52540">
    <property type="entry name" value="P-loop containing nucleoside triphosphate hydrolases"/>
    <property type="match status" value="1"/>
</dbReference>
<dbReference type="EMBL" id="JH603163">
    <property type="protein sequence ID" value="EIC23897.1"/>
    <property type="molecule type" value="Genomic_DNA"/>
</dbReference>
<evidence type="ECO:0000256" key="3">
    <source>
        <dbReference type="SAM" id="MobiDB-lite"/>
    </source>
</evidence>
<reference evidence="6" key="1">
    <citation type="submission" date="2011-06" db="EMBL/GenBank/DDBJ databases">
        <authorList>
            <consortium name="US DOE Joint Genome Institute (JGI-PGF)"/>
            <person name="Lucas S."/>
            <person name="Han J."/>
            <person name="Lapidus A."/>
            <person name="Cheng J.-F."/>
            <person name="Goodwin L."/>
            <person name="Pitluck S."/>
            <person name="Peters L."/>
            <person name="Land M.L."/>
            <person name="Hauser L."/>
            <person name="Vogl K."/>
            <person name="Liu Z."/>
            <person name="Overmann J."/>
            <person name="Frigaard N.-U."/>
            <person name="Bryant D.A."/>
            <person name="Woyke T.J."/>
        </authorList>
    </citation>
    <scope>NUCLEOTIDE SEQUENCE [LARGE SCALE GENOMIC DNA]</scope>
    <source>
        <strain evidence="6">970</strain>
    </source>
</reference>
<dbReference type="Proteomes" id="UP000002964">
    <property type="component" value="Unassembled WGS sequence"/>
</dbReference>
<gene>
    <name evidence="5" type="ORF">Thi970DRAFT_00032</name>
</gene>
<evidence type="ECO:0000313" key="6">
    <source>
        <dbReference type="Proteomes" id="UP000002964"/>
    </source>
</evidence>
<evidence type="ECO:0000259" key="4">
    <source>
        <dbReference type="Pfam" id="PF00685"/>
    </source>
</evidence>
<evidence type="ECO:0000256" key="2">
    <source>
        <dbReference type="ARBA" id="ARBA00022679"/>
    </source>
</evidence>
<dbReference type="Gene3D" id="3.40.50.300">
    <property type="entry name" value="P-loop containing nucleotide triphosphate hydrolases"/>
    <property type="match status" value="1"/>
</dbReference>
<feature type="domain" description="Sulfotransferase" evidence="4">
    <location>
        <begin position="49"/>
        <end position="293"/>
    </location>
</feature>
<dbReference type="RefSeq" id="WP_009146520.1">
    <property type="nucleotide sequence ID" value="NZ_CP121471.1"/>
</dbReference>
<evidence type="ECO:0000256" key="1">
    <source>
        <dbReference type="ARBA" id="ARBA00005771"/>
    </source>
</evidence>
<dbReference type="eggNOG" id="ENOG502ZBP9">
    <property type="taxonomic scope" value="Bacteria"/>
</dbReference>
<organism evidence="5 6">
    <name type="scientific">Thiorhodovibrio frisius</name>
    <dbReference type="NCBI Taxonomy" id="631362"/>
    <lineage>
        <taxon>Bacteria</taxon>
        <taxon>Pseudomonadati</taxon>
        <taxon>Pseudomonadota</taxon>
        <taxon>Gammaproteobacteria</taxon>
        <taxon>Chromatiales</taxon>
        <taxon>Chromatiaceae</taxon>
        <taxon>Thiorhodovibrio</taxon>
    </lineage>
</organism>
<name>H8YVF7_9GAMM</name>
<accession>H8YVF7</accession>
<dbReference type="Pfam" id="PF00685">
    <property type="entry name" value="Sulfotransfer_1"/>
    <property type="match status" value="1"/>
</dbReference>
<feature type="region of interest" description="Disordered" evidence="3">
    <location>
        <begin position="1"/>
        <end position="33"/>
    </location>
</feature>
<reference evidence="5 6" key="2">
    <citation type="submission" date="2011-11" db="EMBL/GenBank/DDBJ databases">
        <authorList>
            <consortium name="US DOE Joint Genome Institute"/>
            <person name="Lucas S."/>
            <person name="Han J."/>
            <person name="Lapidus A."/>
            <person name="Cheng J.-F."/>
            <person name="Goodwin L."/>
            <person name="Pitluck S."/>
            <person name="Peters L."/>
            <person name="Ovchinnikova G."/>
            <person name="Zhang X."/>
            <person name="Detter J.C."/>
            <person name="Han C."/>
            <person name="Tapia R."/>
            <person name="Land M."/>
            <person name="Hauser L."/>
            <person name="Kyrpides N."/>
            <person name="Ivanova N."/>
            <person name="Pagani I."/>
            <person name="Vogl K."/>
            <person name="Liu Z."/>
            <person name="Overmann J."/>
            <person name="Frigaard N.-U."/>
            <person name="Bryant D."/>
            <person name="Woyke T."/>
        </authorList>
    </citation>
    <scope>NUCLEOTIDE SEQUENCE [LARGE SCALE GENOMIC DNA]</scope>
    <source>
        <strain evidence="5 6">970</strain>
    </source>
</reference>
<keyword evidence="6" id="KW-1185">Reference proteome</keyword>
<proteinExistence type="inferred from homology"/>
<dbReference type="PANTHER" id="PTHR11783">
    <property type="entry name" value="SULFOTRANSFERASE SULT"/>
    <property type="match status" value="1"/>
</dbReference>
<protein>
    <submittedName>
        <fullName evidence="5">Sulfotransferase family protein</fullName>
    </submittedName>
</protein>
<dbReference type="STRING" id="631362.Thi970DRAFT_00032"/>
<keyword evidence="2 5" id="KW-0808">Transferase</keyword>
<comment type="similarity">
    <text evidence="1">Belongs to the sulfotransferase 1 family.</text>
</comment>
<dbReference type="InterPro" id="IPR000863">
    <property type="entry name" value="Sulfotransferase_dom"/>
</dbReference>
<feature type="compositionally biased region" description="Low complexity" evidence="3">
    <location>
        <begin position="1"/>
        <end position="13"/>
    </location>
</feature>
<dbReference type="InterPro" id="IPR027417">
    <property type="entry name" value="P-loop_NTPase"/>
</dbReference>
<evidence type="ECO:0000313" key="5">
    <source>
        <dbReference type="EMBL" id="EIC23897.1"/>
    </source>
</evidence>
<dbReference type="GO" id="GO:0008146">
    <property type="term" value="F:sulfotransferase activity"/>
    <property type="evidence" value="ECO:0007669"/>
    <property type="project" value="InterPro"/>
</dbReference>
<dbReference type="OrthoDB" id="3399180at2"/>
<sequence>MTTQQSAAATALARGKRPGVPPDTPPAAQWGDPHPLHDPWILANFQARPSDVLITTAPKAGTTWMQQILHQLRTGGDETFEDIDAVVPWLERQRPHQSWRQVLADFEARPGPRLFKTHCTWEQTPGREVARLILTVREPRDCCVSFYHHLMDMTDSALAAHGLERPASLEAHVDAWLAFGAWFRNLASWWPQRERDNLLMLRYSDLKADLSGAIERIAAFLGWPLTPRTLEQAARLSSFAWMKANSQRFAGRSADGSPMFRPGGFIRKGQTGDHTTQLSADQEARILCRCRQELPADCLADLGLD</sequence>
<dbReference type="AlphaFoldDB" id="H8YVF7"/>